<dbReference type="Gene3D" id="2.40.50.100">
    <property type="match status" value="1"/>
</dbReference>
<evidence type="ECO:0000259" key="1">
    <source>
        <dbReference type="Pfam" id="PF00364"/>
    </source>
</evidence>
<protein>
    <submittedName>
        <fullName evidence="2">Biotin carboxyl carrier protein</fullName>
    </submittedName>
</protein>
<feature type="domain" description="Lipoyl-binding" evidence="1">
    <location>
        <begin position="78"/>
        <end position="151"/>
    </location>
</feature>
<organism evidence="2 3">
    <name type="scientific">Paraburkholderia tropica</name>
    <dbReference type="NCBI Taxonomy" id="92647"/>
    <lineage>
        <taxon>Bacteria</taxon>
        <taxon>Pseudomonadati</taxon>
        <taxon>Pseudomonadota</taxon>
        <taxon>Betaproteobacteria</taxon>
        <taxon>Burkholderiales</taxon>
        <taxon>Burkholderiaceae</taxon>
        <taxon>Paraburkholderia</taxon>
    </lineage>
</organism>
<gene>
    <name evidence="2" type="ORF">SAMN05216550_112150</name>
</gene>
<dbReference type="InterPro" id="IPR011053">
    <property type="entry name" value="Single_hybrid_motif"/>
</dbReference>
<reference evidence="2 3" key="1">
    <citation type="submission" date="2016-10" db="EMBL/GenBank/DDBJ databases">
        <authorList>
            <person name="Varghese N."/>
            <person name="Submissions S."/>
        </authorList>
    </citation>
    <scope>NUCLEOTIDE SEQUENCE [LARGE SCALE GENOMIC DNA]</scope>
    <source>
        <strain evidence="2 3">LMG 22274</strain>
    </source>
</reference>
<dbReference type="SUPFAM" id="SSF51230">
    <property type="entry name" value="Single hybrid motif"/>
    <property type="match status" value="1"/>
</dbReference>
<evidence type="ECO:0000313" key="2">
    <source>
        <dbReference type="EMBL" id="SEJ99195.1"/>
    </source>
</evidence>
<dbReference type="RefSeq" id="WP_074985034.1">
    <property type="nucleotide sequence ID" value="NZ_CADFGN010000004.1"/>
</dbReference>
<dbReference type="AlphaFoldDB" id="A0AAQ1GIJ9"/>
<dbReference type="Proteomes" id="UP000183529">
    <property type="component" value="Unassembled WGS sequence"/>
</dbReference>
<dbReference type="InterPro" id="IPR000089">
    <property type="entry name" value="Biotin_lipoyl"/>
</dbReference>
<comment type="caution">
    <text evidence="2">The sequence shown here is derived from an EMBL/GenBank/DDBJ whole genome shotgun (WGS) entry which is preliminary data.</text>
</comment>
<dbReference type="CDD" id="cd06850">
    <property type="entry name" value="biotinyl_domain"/>
    <property type="match status" value="1"/>
</dbReference>
<accession>A0AAQ1GIJ9</accession>
<name>A0AAQ1GIJ9_9BURK</name>
<evidence type="ECO:0000313" key="3">
    <source>
        <dbReference type="Proteomes" id="UP000183529"/>
    </source>
</evidence>
<dbReference type="EMBL" id="FNZM01000012">
    <property type="protein sequence ID" value="SEJ99195.1"/>
    <property type="molecule type" value="Genomic_DNA"/>
</dbReference>
<sequence length="170" mass="17387">MTLQNQADIRELRQITTWLADAGVEFIEIGRAGMRVRLTLEPDARAAAVGAPVLSAASRDVALPTDSSATRASADRIEVRAPLAGQFLAAHPARVEPLASAGMPVAAGDVLGLVRVADLCVPVVAAGPGIVEALLAEPGAAVGYGEPLFALSPVQEAGSEPAASAYERRA</sequence>
<proteinExistence type="predicted"/>
<dbReference type="Pfam" id="PF00364">
    <property type="entry name" value="Biotin_lipoyl"/>
    <property type="match status" value="1"/>
</dbReference>